<accession>A0ABR3B5E0</accession>
<name>A0ABR3B5E0_PHYBL</name>
<keyword evidence="3" id="KW-1185">Reference proteome</keyword>
<proteinExistence type="predicted"/>
<evidence type="ECO:0000256" key="1">
    <source>
        <dbReference type="SAM" id="SignalP"/>
    </source>
</evidence>
<evidence type="ECO:0000313" key="3">
    <source>
        <dbReference type="Proteomes" id="UP001448207"/>
    </source>
</evidence>
<sequence length="308" mass="35540">MLGSIRILLVLGNIALKLIQSQEVQEKTNVNFMHDAQIVQFLNQVYVPTEPWNESLYIKKKVSSRDIFSLIMLYTTKFDEKSLLSFIKWCNTKKVLYMNQEQERKVLKDQNGSKVRYRVLWTLKDEYLNGITLSITEHLPKYQAYIKNLKKNNFTVIGYARKSPGQEHQEVRVGLVQKMVNKLYDTLLVDKVFVTTSSRANDTITSRDTNGKNAQLTLLNQVHGNTQDLLEYICTSKNDCLVAIDFAGLSTNTSDLYDFIVAHGSIKKIIIDLSSSTGFMKYYNRDDIIDNPSILKDFDCRKPCYKRS</sequence>
<evidence type="ECO:0000313" key="2">
    <source>
        <dbReference type="EMBL" id="KAL0087654.1"/>
    </source>
</evidence>
<feature type="signal peptide" evidence="1">
    <location>
        <begin position="1"/>
        <end position="21"/>
    </location>
</feature>
<organism evidence="2 3">
    <name type="scientific">Phycomyces blakesleeanus</name>
    <dbReference type="NCBI Taxonomy" id="4837"/>
    <lineage>
        <taxon>Eukaryota</taxon>
        <taxon>Fungi</taxon>
        <taxon>Fungi incertae sedis</taxon>
        <taxon>Mucoromycota</taxon>
        <taxon>Mucoromycotina</taxon>
        <taxon>Mucoromycetes</taxon>
        <taxon>Mucorales</taxon>
        <taxon>Phycomycetaceae</taxon>
        <taxon>Phycomyces</taxon>
    </lineage>
</organism>
<dbReference type="Proteomes" id="UP001448207">
    <property type="component" value="Unassembled WGS sequence"/>
</dbReference>
<protein>
    <submittedName>
        <fullName evidence="2">Uncharacterized protein</fullName>
    </submittedName>
</protein>
<dbReference type="EMBL" id="JBCLYO010000006">
    <property type="protein sequence ID" value="KAL0087654.1"/>
    <property type="molecule type" value="Genomic_DNA"/>
</dbReference>
<gene>
    <name evidence="2" type="ORF">J3Q64DRAFT_1697430</name>
</gene>
<reference evidence="2 3" key="1">
    <citation type="submission" date="2024-04" db="EMBL/GenBank/DDBJ databases">
        <title>Symmetric and asymmetric DNA N6-adenine methylation regulates different biological responses in Mucorales.</title>
        <authorList>
            <consortium name="Lawrence Berkeley National Laboratory"/>
            <person name="Lax C."/>
            <person name="Mondo S.J."/>
            <person name="Osorio-Concepcion M."/>
            <person name="Muszewska A."/>
            <person name="Corrochano-Luque M."/>
            <person name="Gutierrez G."/>
            <person name="Riley R."/>
            <person name="Lipzen A."/>
            <person name="Guo J."/>
            <person name="Hundley H."/>
            <person name="Amirebrahimi M."/>
            <person name="Ng V."/>
            <person name="Lorenzo-Gutierrez D."/>
            <person name="Binder U."/>
            <person name="Yang J."/>
            <person name="Song Y."/>
            <person name="Canovas D."/>
            <person name="Navarro E."/>
            <person name="Freitag M."/>
            <person name="Gabaldon T."/>
            <person name="Grigoriev I.V."/>
            <person name="Corrochano L.M."/>
            <person name="Nicolas F.E."/>
            <person name="Garre V."/>
        </authorList>
    </citation>
    <scope>NUCLEOTIDE SEQUENCE [LARGE SCALE GENOMIC DNA]</scope>
    <source>
        <strain evidence="2 3">L51</strain>
    </source>
</reference>
<feature type="chain" id="PRO_5046539818" evidence="1">
    <location>
        <begin position="22"/>
        <end position="308"/>
    </location>
</feature>
<keyword evidence="1" id="KW-0732">Signal</keyword>
<comment type="caution">
    <text evidence="2">The sequence shown here is derived from an EMBL/GenBank/DDBJ whole genome shotgun (WGS) entry which is preliminary data.</text>
</comment>